<dbReference type="Proteomes" id="UP000030001">
    <property type="component" value="Unassembled WGS sequence"/>
</dbReference>
<evidence type="ECO:0000256" key="1">
    <source>
        <dbReference type="SAM" id="MobiDB-lite"/>
    </source>
</evidence>
<evidence type="ECO:0000313" key="4">
    <source>
        <dbReference type="EMBL" id="MDC2827497.1"/>
    </source>
</evidence>
<feature type="transmembrane region" description="Helical" evidence="2">
    <location>
        <begin position="7"/>
        <end position="27"/>
    </location>
</feature>
<reference evidence="5 7" key="2">
    <citation type="submission" date="2020-10" db="EMBL/GenBank/DDBJ databases">
        <title>Genome sequencing of Lactobacillus mucosae KCTC 21011.</title>
        <authorList>
            <person name="Kim J."/>
        </authorList>
    </citation>
    <scope>NUCLEOTIDE SEQUENCE [LARGE SCALE GENOMIC DNA]</scope>
    <source>
        <strain evidence="5 7">LM011</strain>
    </source>
</reference>
<evidence type="ECO:0000313" key="3">
    <source>
        <dbReference type="EMBL" id="KGL66447.1"/>
    </source>
</evidence>
<gene>
    <name evidence="5" type="ORF">LM011_07510</name>
    <name evidence="3" type="ORF">LX03_08795</name>
    <name evidence="4" type="ORF">PO158_04255</name>
</gene>
<dbReference type="EMBL" id="CP062966">
    <property type="protein sequence ID" value="QOL69246.1"/>
    <property type="molecule type" value="Genomic_DNA"/>
</dbReference>
<name>A0A099YAM4_LIMMU</name>
<sequence length="209" mass="22625">MQQRTKDCLWALGLTALMVIVGLLRLSTPLPSGQVAIELAGVIGLSAMVGLNLRWGAGITTMGTVILLLLGKADWMTVLDMAVDMVMVSALIGWQLPRDVKVTHRQAIGVGVAAGISQWITAEVLCGIAGDAFAHGTGIMPFMRLALPATLLTALLYMLLIPPLSLVIRHFNWQPPQDSNQSKKTRSMVIDLSDHQGMPKEQDDHHDKD</sequence>
<keyword evidence="2" id="KW-0812">Transmembrane</keyword>
<protein>
    <recommendedName>
        <fullName evidence="8">Rod shape-determining protein MreD</fullName>
    </recommendedName>
</protein>
<feature type="compositionally biased region" description="Basic and acidic residues" evidence="1">
    <location>
        <begin position="192"/>
        <end position="209"/>
    </location>
</feature>
<evidence type="ECO:0008006" key="8">
    <source>
        <dbReference type="Google" id="ProtNLM"/>
    </source>
</evidence>
<dbReference type="RefSeq" id="WP_033935341.1">
    <property type="nucleotide sequence ID" value="NZ_CABMGR010000009.1"/>
</dbReference>
<feature type="region of interest" description="Disordered" evidence="1">
    <location>
        <begin position="176"/>
        <end position="209"/>
    </location>
</feature>
<evidence type="ECO:0000256" key="2">
    <source>
        <dbReference type="SAM" id="Phobius"/>
    </source>
</evidence>
<dbReference type="Proteomes" id="UP001218021">
    <property type="component" value="Unassembled WGS sequence"/>
</dbReference>
<feature type="transmembrane region" description="Helical" evidence="2">
    <location>
        <begin position="108"/>
        <end position="133"/>
    </location>
</feature>
<evidence type="ECO:0000313" key="6">
    <source>
        <dbReference type="Proteomes" id="UP000030001"/>
    </source>
</evidence>
<reference evidence="4" key="3">
    <citation type="submission" date="2023-01" db="EMBL/GenBank/DDBJ databases">
        <title>Genome analysis of 13 Lactobacillus isolated from gut of wild boar.</title>
        <authorList>
            <person name="Papp P."/>
            <person name="Libisch B."/>
            <person name="Nagy T."/>
            <person name="Olasz F."/>
        </authorList>
    </citation>
    <scope>NUCLEOTIDE SEQUENCE</scope>
    <source>
        <strain evidence="4">F108</strain>
    </source>
</reference>
<dbReference type="EMBL" id="JROC01000036">
    <property type="protein sequence ID" value="KGL66447.1"/>
    <property type="molecule type" value="Genomic_DNA"/>
</dbReference>
<keyword evidence="2" id="KW-0472">Membrane</keyword>
<feature type="transmembrane region" description="Helical" evidence="2">
    <location>
        <begin position="145"/>
        <end position="168"/>
    </location>
</feature>
<keyword evidence="2" id="KW-1133">Transmembrane helix</keyword>
<dbReference type="EMBL" id="JAQOND010000019">
    <property type="protein sequence ID" value="MDC2827497.1"/>
    <property type="molecule type" value="Genomic_DNA"/>
</dbReference>
<evidence type="ECO:0000313" key="5">
    <source>
        <dbReference type="EMBL" id="QOL69246.1"/>
    </source>
</evidence>
<dbReference type="Proteomes" id="UP000593929">
    <property type="component" value="Chromosome"/>
</dbReference>
<proteinExistence type="predicted"/>
<evidence type="ECO:0000313" key="7">
    <source>
        <dbReference type="Proteomes" id="UP000593929"/>
    </source>
</evidence>
<reference evidence="3 6" key="1">
    <citation type="submission" date="2014-09" db="EMBL/GenBank/DDBJ databases">
        <title>Lactobacillus mucosae CRL573 Genome Sequencing.</title>
        <authorList>
            <person name="Bleckwedel J."/>
            <person name="Teran L.C."/>
            <person name="Bonacina J."/>
            <person name="Saavedra L."/>
            <person name="Mozzi F.B."/>
            <person name="Raya R.R."/>
        </authorList>
    </citation>
    <scope>NUCLEOTIDE SEQUENCE [LARGE SCALE GENOMIC DNA]</scope>
    <source>
        <strain evidence="3 6">CRL573</strain>
    </source>
</reference>
<accession>A0A099YAM4</accession>
<dbReference type="AlphaFoldDB" id="A0A099YAM4"/>
<organism evidence="3 6">
    <name type="scientific">Limosilactobacillus mucosae</name>
    <name type="common">Lactobacillus mucosae</name>
    <dbReference type="NCBI Taxonomy" id="97478"/>
    <lineage>
        <taxon>Bacteria</taxon>
        <taxon>Bacillati</taxon>
        <taxon>Bacillota</taxon>
        <taxon>Bacilli</taxon>
        <taxon>Lactobacillales</taxon>
        <taxon>Lactobacillaceae</taxon>
        <taxon>Limosilactobacillus</taxon>
    </lineage>
</organism>
<feature type="transmembrane region" description="Helical" evidence="2">
    <location>
        <begin position="39"/>
        <end position="70"/>
    </location>
</feature>